<dbReference type="AlphaFoldDB" id="A0A9P0VYE9"/>
<dbReference type="Pfam" id="PF00134">
    <property type="entry name" value="Cyclin_N"/>
    <property type="match status" value="1"/>
</dbReference>
<evidence type="ECO:0000256" key="12">
    <source>
        <dbReference type="RuleBase" id="RU000383"/>
    </source>
</evidence>
<feature type="region of interest" description="Disordered" evidence="13">
    <location>
        <begin position="234"/>
        <end position="253"/>
    </location>
</feature>
<keyword evidence="16" id="KW-1185">Reference proteome</keyword>
<keyword evidence="8" id="KW-0010">Activator</keyword>
<keyword evidence="5" id="KW-0678">Repressor</keyword>
<dbReference type="GO" id="GO:0006357">
    <property type="term" value="P:regulation of transcription by RNA polymerase II"/>
    <property type="evidence" value="ECO:0007669"/>
    <property type="project" value="InterPro"/>
</dbReference>
<evidence type="ECO:0000256" key="9">
    <source>
        <dbReference type="ARBA" id="ARBA00023163"/>
    </source>
</evidence>
<evidence type="ECO:0000256" key="2">
    <source>
        <dbReference type="ARBA" id="ARBA00008638"/>
    </source>
</evidence>
<evidence type="ECO:0000256" key="5">
    <source>
        <dbReference type="ARBA" id="ARBA00022491"/>
    </source>
</evidence>
<organism evidence="15 16">
    <name type="scientific">[Candida] railenensis</name>
    <dbReference type="NCBI Taxonomy" id="45579"/>
    <lineage>
        <taxon>Eukaryota</taxon>
        <taxon>Fungi</taxon>
        <taxon>Dikarya</taxon>
        <taxon>Ascomycota</taxon>
        <taxon>Saccharomycotina</taxon>
        <taxon>Pichiomycetes</taxon>
        <taxon>Debaryomycetaceae</taxon>
        <taxon>Kurtzmaniella</taxon>
    </lineage>
</organism>
<gene>
    <name evidence="15" type="ORF">CLIB1423_12S00254</name>
</gene>
<keyword evidence="10" id="KW-0539">Nucleus</keyword>
<evidence type="ECO:0000256" key="8">
    <source>
        <dbReference type="ARBA" id="ARBA00023159"/>
    </source>
</evidence>
<evidence type="ECO:0000256" key="3">
    <source>
        <dbReference type="ARBA" id="ARBA00011612"/>
    </source>
</evidence>
<dbReference type="PANTHER" id="PTHR10026">
    <property type="entry name" value="CYCLIN"/>
    <property type="match status" value="1"/>
</dbReference>
<feature type="compositionally biased region" description="Low complexity" evidence="13">
    <location>
        <begin position="274"/>
        <end position="294"/>
    </location>
</feature>
<evidence type="ECO:0000256" key="1">
    <source>
        <dbReference type="ARBA" id="ARBA00004123"/>
    </source>
</evidence>
<reference evidence="15" key="1">
    <citation type="submission" date="2022-03" db="EMBL/GenBank/DDBJ databases">
        <authorList>
            <person name="Legras J.-L."/>
            <person name="Devillers H."/>
            <person name="Grondin C."/>
        </authorList>
    </citation>
    <scope>NUCLEOTIDE SEQUENCE</scope>
    <source>
        <strain evidence="15">CLIB 1423</strain>
    </source>
</reference>
<evidence type="ECO:0000256" key="11">
    <source>
        <dbReference type="ARBA" id="ARBA00025278"/>
    </source>
</evidence>
<dbReference type="OrthoDB" id="10266018at2759"/>
<dbReference type="EMBL" id="CAKXYY010000012">
    <property type="protein sequence ID" value="CAH2353666.1"/>
    <property type="molecule type" value="Genomic_DNA"/>
</dbReference>
<evidence type="ECO:0000256" key="13">
    <source>
        <dbReference type="SAM" id="MobiDB-lite"/>
    </source>
</evidence>
<comment type="similarity">
    <text evidence="2">Belongs to the cyclin family. Cyclin C subfamily.</text>
</comment>
<evidence type="ECO:0000256" key="10">
    <source>
        <dbReference type="ARBA" id="ARBA00023242"/>
    </source>
</evidence>
<feature type="domain" description="Cyclin-like" evidence="14">
    <location>
        <begin position="59"/>
        <end position="158"/>
    </location>
</feature>
<name>A0A9P0VYE9_9ASCO</name>
<dbReference type="GO" id="GO:0016538">
    <property type="term" value="F:cyclin-dependent protein serine/threonine kinase regulator activity"/>
    <property type="evidence" value="ECO:0007669"/>
    <property type="project" value="InterPro"/>
</dbReference>
<dbReference type="Gene3D" id="1.10.472.10">
    <property type="entry name" value="Cyclin-like"/>
    <property type="match status" value="2"/>
</dbReference>
<dbReference type="Proteomes" id="UP000837801">
    <property type="component" value="Unassembled WGS sequence"/>
</dbReference>
<keyword evidence="7 12" id="KW-0195">Cyclin</keyword>
<dbReference type="CDD" id="cd20513">
    <property type="entry name" value="CYCLIN_CCNC_rpt1"/>
    <property type="match status" value="1"/>
</dbReference>
<evidence type="ECO:0000313" key="15">
    <source>
        <dbReference type="EMBL" id="CAH2353666.1"/>
    </source>
</evidence>
<evidence type="ECO:0000313" key="16">
    <source>
        <dbReference type="Proteomes" id="UP000837801"/>
    </source>
</evidence>
<protein>
    <recommendedName>
        <fullName evidence="4">RNA polymerase II holoenzyme cyclin-like subunit</fullName>
    </recommendedName>
</protein>
<comment type="subcellular location">
    <subcellularLocation>
        <location evidence="1">Nucleus</location>
    </subcellularLocation>
</comment>
<sequence length="370" mass="42018">MSADFWNSTQRTKWQLTRYSLFENRRKLLLLERKMIHNGIIKDAPGIVYDANMRIYLHNLLVKLGRRLNIRQIALATAEVYLTRFLTKVSLKEINLYLLVTTCLYVACKIEECPQHIRVITSEARNLWPEYIPQDITKVAEFEFYLIEEMDSYLVIHHPYKSLLQLRDFFTSVNPQYMGGGFLLTSEELQNSWSIINDSYITDAHLLFPPHVIAITAVYITVVLNQQNKHGNDGVGVGSTGGSNSAGSQQTSISNEKADIQLDDLLSLTYSLPNENGDNGSNTGNNIGNNSNNGDRVPKSGEINSGANGANGGMDHLVRIDQFREFLARSHINLDEVVEVLQDMVNLYAIWNRYNESQVKRALSFQLLNR</sequence>
<keyword evidence="6" id="KW-0805">Transcription regulation</keyword>
<proteinExistence type="inferred from homology"/>
<dbReference type="InterPro" id="IPR006671">
    <property type="entry name" value="Cyclin_N"/>
</dbReference>
<feature type="compositionally biased region" description="Low complexity" evidence="13">
    <location>
        <begin position="242"/>
        <end position="252"/>
    </location>
</feature>
<evidence type="ECO:0000256" key="6">
    <source>
        <dbReference type="ARBA" id="ARBA00023015"/>
    </source>
</evidence>
<feature type="region of interest" description="Disordered" evidence="13">
    <location>
        <begin position="273"/>
        <end position="311"/>
    </location>
</feature>
<comment type="function">
    <text evidence="11">Component of the SRB8-11 complex. The SRB8-11 complex is a regulatory module of the Mediator complex which is itself involved in regulation of basal and activated RNA polymerase II-dependent transcription. The SRB8-11 complex may be involved in the transcriptional repression of a subset of genes regulated by Mediator. It may inhibit the association of the Mediator complex with RNA polymerase II to form the holoenzyme complex. The SRB8-11 complex phosphorylates the C-terminal domain (CTD) of the largest subunit of RNA polymerase II.</text>
</comment>
<dbReference type="SMART" id="SM00385">
    <property type="entry name" value="CYCLIN"/>
    <property type="match status" value="1"/>
</dbReference>
<keyword evidence="9" id="KW-0804">Transcription</keyword>
<accession>A0A9P0VYE9</accession>
<dbReference type="CDD" id="cd20546">
    <property type="entry name" value="CYCLIN_SpCG1C_ScCTK2-like_rpt2"/>
    <property type="match status" value="1"/>
</dbReference>
<evidence type="ECO:0000256" key="7">
    <source>
        <dbReference type="ARBA" id="ARBA00023127"/>
    </source>
</evidence>
<comment type="subunit">
    <text evidence="3">Component of the SRB8-11 complex, a regulatory module of the Mediator complex.</text>
</comment>
<evidence type="ECO:0000256" key="4">
    <source>
        <dbReference type="ARBA" id="ARBA00014912"/>
    </source>
</evidence>
<dbReference type="PIRSF" id="PIRSF028758">
    <property type="entry name" value="Cyclin, C/H/G types"/>
    <property type="match status" value="1"/>
</dbReference>
<evidence type="ECO:0000259" key="14">
    <source>
        <dbReference type="SMART" id="SM00385"/>
    </source>
</evidence>
<dbReference type="InterPro" id="IPR013763">
    <property type="entry name" value="Cyclin-like_dom"/>
</dbReference>
<dbReference type="InterPro" id="IPR036915">
    <property type="entry name" value="Cyclin-like_sf"/>
</dbReference>
<dbReference type="SUPFAM" id="SSF47954">
    <property type="entry name" value="Cyclin-like"/>
    <property type="match status" value="2"/>
</dbReference>
<dbReference type="GO" id="GO:0005634">
    <property type="term" value="C:nucleus"/>
    <property type="evidence" value="ECO:0007669"/>
    <property type="project" value="UniProtKB-SubCell"/>
</dbReference>
<dbReference type="InterPro" id="IPR043198">
    <property type="entry name" value="Cyclin/Ssn8"/>
</dbReference>
<comment type="caution">
    <text evidence="15">The sequence shown here is derived from an EMBL/GenBank/DDBJ whole genome shotgun (WGS) entry which is preliminary data.</text>
</comment>
<dbReference type="FunFam" id="1.10.472.10:FF:000077">
    <property type="entry name" value="RNA polymerase II holoenzyme cyclin-like subunit"/>
    <property type="match status" value="1"/>
</dbReference>